<dbReference type="InterPro" id="IPR024705">
    <property type="entry name" value="Ssp411"/>
</dbReference>
<accession>A0A6J4UCE7</accession>
<name>A0A6J4UCE7_9BACT</name>
<dbReference type="GO" id="GO:0005975">
    <property type="term" value="P:carbohydrate metabolic process"/>
    <property type="evidence" value="ECO:0007669"/>
    <property type="project" value="InterPro"/>
</dbReference>
<dbReference type="AlphaFoldDB" id="A0A6J4UCE7"/>
<dbReference type="InterPro" id="IPR004879">
    <property type="entry name" value="Ssp411-like_TRX"/>
</dbReference>
<dbReference type="InterPro" id="IPR008928">
    <property type="entry name" value="6-hairpin_glycosidase_sf"/>
</dbReference>
<dbReference type="CDD" id="cd02955">
    <property type="entry name" value="SSP411"/>
    <property type="match status" value="1"/>
</dbReference>
<sequence>MPNRLAEETSPYLLQHKENPVDWYPWSAEALERARAEQKPILASIGYSACHWCHVMAHESFEDPAIAEQMNESFINIKIDREERPEIDAIYMTAVQAMSGHGGWPLNVFLTPDGVPFFGGTYWPPHDARGMPGFPRVLEAIASAWANDRDNLLANATKLHDYLRQSSAATPAAGTLSEALTDTALLNLESLFDAEHGGFGGAPKFPQGSVLEFLLHHHHRTGSDSALRMLTVTLDRMAAGGIYDHLGGGFARYSVDAIWLVPHFEKMLYDNAQLMSIYLDAWRITGTQRYREVVEEIATWLLREMRSPDGGFYSALDADSEGEEGKFYVWSAPEIDALLDPDAADLVRLHYGVTETGNFEGHSILFENRTLEDIANATNRPFAEIRATIDAAKRTLLEARAQRIRPGTDDKVVVSWNGMMIAALAEAGMALDRSDLVEAARTAAGMIIESGKDSEGHLCRTLKEGQARGTGVLEDYAALAGGLVSLYQTTAELRWLDEANALVDVVRSTFPHESGVGFYDTSDFHDDLVVRPRDLQDGAIASGNSLAADMLLTMGAYRGATAFEDDVRRMLAALARPMAEHPTAFGQWLSVLERLLAGTRELVLAGPANDQRDAMRGVFAQRYEPFAVLGYAADSPAFPMLADRPLPEGADATAAAAAYLCQNFTCLAPVTTPDDLTRLLDQRNAFGDDYV</sequence>
<evidence type="ECO:0000259" key="1">
    <source>
        <dbReference type="Pfam" id="PF03190"/>
    </source>
</evidence>
<feature type="domain" description="Spermatogenesis-associated protein 20-like TRX" evidence="1">
    <location>
        <begin position="2"/>
        <end position="163"/>
    </location>
</feature>
<organism evidence="2">
    <name type="scientific">uncultured Thermomicrobiales bacterium</name>
    <dbReference type="NCBI Taxonomy" id="1645740"/>
    <lineage>
        <taxon>Bacteria</taxon>
        <taxon>Pseudomonadati</taxon>
        <taxon>Thermomicrobiota</taxon>
        <taxon>Thermomicrobia</taxon>
        <taxon>Thermomicrobiales</taxon>
        <taxon>environmental samples</taxon>
    </lineage>
</organism>
<dbReference type="SUPFAM" id="SSF52833">
    <property type="entry name" value="Thioredoxin-like"/>
    <property type="match status" value="1"/>
</dbReference>
<dbReference type="EMBL" id="CADCWI010000036">
    <property type="protein sequence ID" value="CAA9546592.1"/>
    <property type="molecule type" value="Genomic_DNA"/>
</dbReference>
<gene>
    <name evidence="2" type="ORF">AVDCRST_MAG43-666</name>
</gene>
<protein>
    <submittedName>
        <fullName evidence="2">Uncharacterized protein YyaL</fullName>
    </submittedName>
</protein>
<dbReference type="PANTHER" id="PTHR42899">
    <property type="entry name" value="SPERMATOGENESIS-ASSOCIATED PROTEIN 20"/>
    <property type="match status" value="1"/>
</dbReference>
<reference evidence="2" key="1">
    <citation type="submission" date="2020-02" db="EMBL/GenBank/DDBJ databases">
        <authorList>
            <person name="Meier V. D."/>
        </authorList>
    </citation>
    <scope>NUCLEOTIDE SEQUENCE</scope>
    <source>
        <strain evidence="2">AVDCRST_MAG43</strain>
    </source>
</reference>
<proteinExistence type="predicted"/>
<dbReference type="Pfam" id="PF03190">
    <property type="entry name" value="Thioredox_DsbH"/>
    <property type="match status" value="1"/>
</dbReference>
<dbReference type="PANTHER" id="PTHR42899:SF1">
    <property type="entry name" value="SPERMATOGENESIS-ASSOCIATED PROTEIN 20"/>
    <property type="match status" value="1"/>
</dbReference>
<evidence type="ECO:0000313" key="2">
    <source>
        <dbReference type="EMBL" id="CAA9546592.1"/>
    </source>
</evidence>
<dbReference type="SUPFAM" id="SSF48208">
    <property type="entry name" value="Six-hairpin glycosidases"/>
    <property type="match status" value="1"/>
</dbReference>
<dbReference type="PIRSF" id="PIRSF006402">
    <property type="entry name" value="UCP006402_thioredoxin"/>
    <property type="match status" value="1"/>
</dbReference>
<dbReference type="Gene3D" id="3.40.30.10">
    <property type="entry name" value="Glutaredoxin"/>
    <property type="match status" value="1"/>
</dbReference>
<dbReference type="InterPro" id="IPR036249">
    <property type="entry name" value="Thioredoxin-like_sf"/>
</dbReference>